<gene>
    <name evidence="2" type="ORF">HBR001_LOCUS667</name>
    <name evidence="3" type="ORF">HBR001_LOCUS669</name>
</gene>
<dbReference type="Proteomes" id="UP001162031">
    <property type="component" value="Unassembled WGS sequence"/>
</dbReference>
<evidence type="ECO:0000313" key="2">
    <source>
        <dbReference type="EMBL" id="CAI5711510.1"/>
    </source>
</evidence>
<evidence type="ECO:0000256" key="1">
    <source>
        <dbReference type="SAM" id="MobiDB-lite"/>
    </source>
</evidence>
<accession>A0AAV0SZL2</accession>
<evidence type="ECO:0008006" key="5">
    <source>
        <dbReference type="Google" id="ProtNLM"/>
    </source>
</evidence>
<keyword evidence="4" id="KW-1185">Reference proteome</keyword>
<evidence type="ECO:0000313" key="4">
    <source>
        <dbReference type="Proteomes" id="UP001162031"/>
    </source>
</evidence>
<proteinExistence type="predicted"/>
<organism evidence="3 4">
    <name type="scientific">Hyaloperonospora brassicae</name>
    <name type="common">Brassica downy mildew</name>
    <name type="synonym">Peronospora brassicae</name>
    <dbReference type="NCBI Taxonomy" id="162125"/>
    <lineage>
        <taxon>Eukaryota</taxon>
        <taxon>Sar</taxon>
        <taxon>Stramenopiles</taxon>
        <taxon>Oomycota</taxon>
        <taxon>Peronosporomycetes</taxon>
        <taxon>Peronosporales</taxon>
        <taxon>Peronosporaceae</taxon>
        <taxon>Hyaloperonospora</taxon>
    </lineage>
</organism>
<protein>
    <recommendedName>
        <fullName evidence="5">RxLR effector candidate protein</fullName>
    </recommendedName>
</protein>
<dbReference type="EMBL" id="CANTFL010000086">
    <property type="protein sequence ID" value="CAI5711510.1"/>
    <property type="molecule type" value="Genomic_DNA"/>
</dbReference>
<dbReference type="EMBL" id="CANTFL010000086">
    <property type="protein sequence ID" value="CAI5711521.1"/>
    <property type="molecule type" value="Genomic_DNA"/>
</dbReference>
<reference evidence="3" key="1">
    <citation type="submission" date="2022-12" db="EMBL/GenBank/DDBJ databases">
        <authorList>
            <person name="Webb A."/>
        </authorList>
    </citation>
    <scope>NUCLEOTIDE SEQUENCE</scope>
    <source>
        <strain evidence="3">Hp1</strain>
    </source>
</reference>
<feature type="region of interest" description="Disordered" evidence="1">
    <location>
        <begin position="51"/>
        <end position="79"/>
    </location>
</feature>
<name>A0AAV0SZL2_HYABA</name>
<dbReference type="AlphaFoldDB" id="A0AAV0SZL2"/>
<comment type="caution">
    <text evidence="3">The sequence shown here is derived from an EMBL/GenBank/DDBJ whole genome shotgun (WGS) entry which is preliminary data.</text>
</comment>
<sequence length="93" mass="10295">MLSPNLNALLGKTTQISKGPIVAESNLCGSPQYETSNVSVRAAADVTNQPWYRDASSHGAAASEQIAKKGRRERNERERRDVFVEKWLSEAHL</sequence>
<evidence type="ECO:0000313" key="3">
    <source>
        <dbReference type="EMBL" id="CAI5711521.1"/>
    </source>
</evidence>